<reference evidence="10" key="1">
    <citation type="submission" date="2024-06" db="EMBL/GenBank/DDBJ databases">
        <title>Sequencing and assembly of the genome of Dyadobacter sp. strain 676, a symbiont of Cyamopsis tetragonoloba.</title>
        <authorList>
            <person name="Guro P."/>
            <person name="Sazanova A."/>
            <person name="Kuznetsova I."/>
            <person name="Belimov A."/>
            <person name="Safronova V."/>
        </authorList>
    </citation>
    <scope>NUCLEOTIDE SEQUENCE</scope>
    <source>
        <strain evidence="10">676</strain>
    </source>
</reference>
<sequence length="1008" mass="109520">MKKNYKLTGALRLCLSLTALFLWLTAGAWAASVRGRVTSEKNDPLVGVNVIVKGTSTGTSTDADGRFSIHLPDGSNTLIFSFIGYVSKEVTVGNESEITVKLAADTKILNEVVVVGYGTQRKSDVTGSLSSISADQFREQPVNRLDQVLQGRAAGVQVTNASGSPGGDVRIRIRGANSINGDNSPLYVVDGFVGADFNNINPDDIASLEVLKDASATAIYGSRGSNGVIIITTKTGKKGAMQVNFVARFSSSSVLKRMDLLGAAEYAETVNARAAATNSNPVFTPAQIDQFRQNGGTDWQDEILRKAGGQEYQLGISGGSDKTTYLISANYLKQNGIVNNSDFRRYSVRSNISSQVSDKFSVRLNFTGTRRENHNTGGTGARGSALGQAFAWAPTTPVYDANGNYTYRDPTGSIFENPVALTTDADNRTNRSIVNLIGGLRYEFIPGLALDVQYGVNYINQQDKTYAGPLISSYLPRAGRSSGEQITLQNTNSLNYKKIFGKHSFDIIGVFETQKQIGESFYANATNLTYPAQSYNNLALAASNLIGSGYSKWSLMSYLGRINYGFNDRYLLSATVRRDGSSKFQGNNKWSVFPSVAVGWKVSEEAFMKSQHVFGSLKLRGSWGLTGNQAINPYGTLSSYITNVDDAAVAFTSGYFTNGITNGIVLGNPGNPDLKWETTGQVNVGLDAEILHGRVSFSADYFVKNTRDLLLSQPLPAYIGGNTILKNIGEVQNKGWEFSVDADILQAGEFRWNSNMNATFIKNRVVKLASASDTIFAATEFVLIPGQQMAAFWGLNYLGTWKANEADQAAVYNQKPGDARYQDLNNDKVVDAKDYQVIGNGMPKTTLGWNNTFTYKGLSLNVFLQGVFGFDKLNYTYANGIVGSTDVRQPTFAAIRDRYIPGVNETSDIPAFSSAKENFYTQSTRFLEKGDFLRMKNVSLAYDLPKALVKNVAAIRVFVSGTNLLTFTKYKGIDPESTSNGVGDIVQNIDHASYPNAKTFTAGLNVTF</sequence>
<dbReference type="GO" id="GO:0009279">
    <property type="term" value="C:cell outer membrane"/>
    <property type="evidence" value="ECO:0007669"/>
    <property type="project" value="UniProtKB-SubCell"/>
</dbReference>
<dbReference type="FunFam" id="2.170.130.10:FF:000008">
    <property type="entry name" value="SusC/RagA family TonB-linked outer membrane protein"/>
    <property type="match status" value="1"/>
</dbReference>
<dbReference type="Gene3D" id="2.170.130.10">
    <property type="entry name" value="TonB-dependent receptor, plug domain"/>
    <property type="match status" value="1"/>
</dbReference>
<name>A0AAU8FN25_9BACT</name>
<dbReference type="Pfam" id="PF13715">
    <property type="entry name" value="CarbopepD_reg_2"/>
    <property type="match status" value="1"/>
</dbReference>
<keyword evidence="5 7" id="KW-0472">Membrane</keyword>
<dbReference type="Gene3D" id="2.60.40.1120">
    <property type="entry name" value="Carboxypeptidase-like, regulatory domain"/>
    <property type="match status" value="1"/>
</dbReference>
<gene>
    <name evidence="10" type="ORF">ABV298_01830</name>
</gene>
<dbReference type="Pfam" id="PF07715">
    <property type="entry name" value="Plug"/>
    <property type="match status" value="1"/>
</dbReference>
<dbReference type="InterPro" id="IPR039426">
    <property type="entry name" value="TonB-dep_rcpt-like"/>
</dbReference>
<evidence type="ECO:0000256" key="3">
    <source>
        <dbReference type="ARBA" id="ARBA00022452"/>
    </source>
</evidence>
<evidence type="ECO:0000256" key="4">
    <source>
        <dbReference type="ARBA" id="ARBA00022692"/>
    </source>
</evidence>
<dbReference type="Gene3D" id="2.40.170.20">
    <property type="entry name" value="TonB-dependent receptor, beta-barrel domain"/>
    <property type="match status" value="1"/>
</dbReference>
<evidence type="ECO:0000256" key="6">
    <source>
        <dbReference type="ARBA" id="ARBA00023237"/>
    </source>
</evidence>
<keyword evidence="10" id="KW-0675">Receptor</keyword>
<keyword evidence="4 7" id="KW-0812">Transmembrane</keyword>
<keyword evidence="3 7" id="KW-1134">Transmembrane beta strand</keyword>
<dbReference type="InterPro" id="IPR008969">
    <property type="entry name" value="CarboxyPept-like_regulatory"/>
</dbReference>
<dbReference type="SUPFAM" id="SSF56935">
    <property type="entry name" value="Porins"/>
    <property type="match status" value="1"/>
</dbReference>
<organism evidence="10">
    <name type="scientific">Dyadobacter sp. 676</name>
    <dbReference type="NCBI Taxonomy" id="3088362"/>
    <lineage>
        <taxon>Bacteria</taxon>
        <taxon>Pseudomonadati</taxon>
        <taxon>Bacteroidota</taxon>
        <taxon>Cytophagia</taxon>
        <taxon>Cytophagales</taxon>
        <taxon>Spirosomataceae</taxon>
        <taxon>Dyadobacter</taxon>
    </lineage>
</organism>
<evidence type="ECO:0000256" key="5">
    <source>
        <dbReference type="ARBA" id="ARBA00023136"/>
    </source>
</evidence>
<evidence type="ECO:0000256" key="2">
    <source>
        <dbReference type="ARBA" id="ARBA00022448"/>
    </source>
</evidence>
<dbReference type="PROSITE" id="PS52016">
    <property type="entry name" value="TONB_DEPENDENT_REC_3"/>
    <property type="match status" value="1"/>
</dbReference>
<dbReference type="RefSeq" id="WP_353720500.1">
    <property type="nucleotide sequence ID" value="NZ_CP159289.1"/>
</dbReference>
<keyword evidence="6 7" id="KW-0998">Cell outer membrane</keyword>
<dbReference type="NCBIfam" id="TIGR04056">
    <property type="entry name" value="OMP_RagA_SusC"/>
    <property type="match status" value="1"/>
</dbReference>
<comment type="similarity">
    <text evidence="7">Belongs to the TonB-dependent receptor family.</text>
</comment>
<accession>A0AAU8FN25</accession>
<feature type="signal peptide" evidence="8">
    <location>
        <begin position="1"/>
        <end position="30"/>
    </location>
</feature>
<dbReference type="FunFam" id="2.60.40.1120:FF:000003">
    <property type="entry name" value="Outer membrane protein Omp121"/>
    <property type="match status" value="1"/>
</dbReference>
<dbReference type="InterPro" id="IPR023996">
    <property type="entry name" value="TonB-dep_OMP_SusC/RagA"/>
</dbReference>
<dbReference type="SUPFAM" id="SSF49464">
    <property type="entry name" value="Carboxypeptidase regulatory domain-like"/>
    <property type="match status" value="1"/>
</dbReference>
<dbReference type="InterPro" id="IPR012910">
    <property type="entry name" value="Plug_dom"/>
</dbReference>
<dbReference type="EMBL" id="CP159289">
    <property type="protein sequence ID" value="XCH25197.1"/>
    <property type="molecule type" value="Genomic_DNA"/>
</dbReference>
<keyword evidence="8" id="KW-0732">Signal</keyword>
<evidence type="ECO:0000256" key="7">
    <source>
        <dbReference type="PROSITE-ProRule" id="PRU01360"/>
    </source>
</evidence>
<evidence type="ECO:0000256" key="1">
    <source>
        <dbReference type="ARBA" id="ARBA00004571"/>
    </source>
</evidence>
<proteinExistence type="inferred from homology"/>
<evidence type="ECO:0000256" key="8">
    <source>
        <dbReference type="SAM" id="SignalP"/>
    </source>
</evidence>
<evidence type="ECO:0000313" key="10">
    <source>
        <dbReference type="EMBL" id="XCH25197.1"/>
    </source>
</evidence>
<keyword evidence="2 7" id="KW-0813">Transport</keyword>
<dbReference type="InterPro" id="IPR023997">
    <property type="entry name" value="TonB-dep_OMP_SusC/RagA_CS"/>
</dbReference>
<evidence type="ECO:0000259" key="9">
    <source>
        <dbReference type="Pfam" id="PF07715"/>
    </source>
</evidence>
<dbReference type="AlphaFoldDB" id="A0AAU8FN25"/>
<dbReference type="NCBIfam" id="TIGR04057">
    <property type="entry name" value="SusC_RagA_signa"/>
    <property type="match status" value="1"/>
</dbReference>
<comment type="subcellular location">
    <subcellularLocation>
        <location evidence="1 7">Cell outer membrane</location>
        <topology evidence="1 7">Multi-pass membrane protein</topology>
    </subcellularLocation>
</comment>
<protein>
    <submittedName>
        <fullName evidence="10">TonB-dependent receptor</fullName>
    </submittedName>
</protein>
<dbReference type="InterPro" id="IPR036942">
    <property type="entry name" value="Beta-barrel_TonB_sf"/>
</dbReference>
<feature type="domain" description="TonB-dependent receptor plug" evidence="9">
    <location>
        <begin position="122"/>
        <end position="228"/>
    </location>
</feature>
<feature type="chain" id="PRO_5043874043" evidence="8">
    <location>
        <begin position="31"/>
        <end position="1008"/>
    </location>
</feature>
<dbReference type="InterPro" id="IPR037066">
    <property type="entry name" value="Plug_dom_sf"/>
</dbReference>